<organism evidence="2 3">
    <name type="scientific">Microtetraspora malaysiensis</name>
    <dbReference type="NCBI Taxonomy" id="161358"/>
    <lineage>
        <taxon>Bacteria</taxon>
        <taxon>Bacillati</taxon>
        <taxon>Actinomycetota</taxon>
        <taxon>Actinomycetes</taxon>
        <taxon>Streptosporangiales</taxon>
        <taxon>Streptosporangiaceae</taxon>
        <taxon>Microtetraspora</taxon>
    </lineage>
</organism>
<reference evidence="2 3" key="1">
    <citation type="submission" date="2024-10" db="EMBL/GenBank/DDBJ databases">
        <title>The Natural Products Discovery Center: Release of the First 8490 Sequenced Strains for Exploring Actinobacteria Biosynthetic Diversity.</title>
        <authorList>
            <person name="Kalkreuter E."/>
            <person name="Kautsar S.A."/>
            <person name="Yang D."/>
            <person name="Bader C.D."/>
            <person name="Teijaro C.N."/>
            <person name="Fluegel L."/>
            <person name="Davis C.M."/>
            <person name="Simpson J.R."/>
            <person name="Lauterbach L."/>
            <person name="Steele A.D."/>
            <person name="Gui C."/>
            <person name="Meng S."/>
            <person name="Li G."/>
            <person name="Viehrig K."/>
            <person name="Ye F."/>
            <person name="Su P."/>
            <person name="Kiefer A.F."/>
            <person name="Nichols A."/>
            <person name="Cepeda A.J."/>
            <person name="Yan W."/>
            <person name="Fan B."/>
            <person name="Jiang Y."/>
            <person name="Adhikari A."/>
            <person name="Zheng C.-J."/>
            <person name="Schuster L."/>
            <person name="Cowan T.M."/>
            <person name="Smanski M.J."/>
            <person name="Chevrette M.G."/>
            <person name="De Carvalho L.P.S."/>
            <person name="Shen B."/>
        </authorList>
    </citation>
    <scope>NUCLEOTIDE SEQUENCE [LARGE SCALE GENOMIC DNA]</scope>
    <source>
        <strain evidence="2 3">NPDC002173</strain>
    </source>
</reference>
<comment type="caution">
    <text evidence="2">The sequence shown here is derived from an EMBL/GenBank/DDBJ whole genome shotgun (WGS) entry which is preliminary data.</text>
</comment>
<gene>
    <name evidence="2" type="ORF">ACFYXI_35670</name>
</gene>
<evidence type="ECO:0000313" key="3">
    <source>
        <dbReference type="Proteomes" id="UP001602013"/>
    </source>
</evidence>
<dbReference type="RefSeq" id="WP_387417141.1">
    <property type="nucleotide sequence ID" value="NZ_JBIASD010000037.1"/>
</dbReference>
<feature type="region of interest" description="Disordered" evidence="1">
    <location>
        <begin position="101"/>
        <end position="129"/>
    </location>
</feature>
<proteinExistence type="predicted"/>
<protein>
    <submittedName>
        <fullName evidence="2">Pyrophosphatase</fullName>
    </submittedName>
</protein>
<dbReference type="Proteomes" id="UP001602013">
    <property type="component" value="Unassembled WGS sequence"/>
</dbReference>
<evidence type="ECO:0000313" key="2">
    <source>
        <dbReference type="EMBL" id="MFF3670940.1"/>
    </source>
</evidence>
<dbReference type="CDD" id="cd11538">
    <property type="entry name" value="NTP-PPase_u1"/>
    <property type="match status" value="1"/>
</dbReference>
<accession>A0ABW6T0Y7</accession>
<dbReference type="Gene3D" id="1.10.287.1080">
    <property type="entry name" value="MazG-like"/>
    <property type="match status" value="1"/>
</dbReference>
<dbReference type="EMBL" id="JBIASD010000037">
    <property type="protein sequence ID" value="MFF3670940.1"/>
    <property type="molecule type" value="Genomic_DNA"/>
</dbReference>
<name>A0ABW6T0Y7_9ACTN</name>
<keyword evidence="3" id="KW-1185">Reference proteome</keyword>
<evidence type="ECO:0000256" key="1">
    <source>
        <dbReference type="SAM" id="MobiDB-lite"/>
    </source>
</evidence>
<dbReference type="SUPFAM" id="SSF101386">
    <property type="entry name" value="all-alpha NTP pyrophosphatases"/>
    <property type="match status" value="1"/>
</dbReference>
<sequence length="129" mass="14395">MYLRQLTEEVEAVSKLYAAKHGIERDDTWFLLKLQEEIGELTQAFLMRSGQARSKGRSADELETQFRAELADVLCQLLVMARHHGVDLEAEVERKWLVWNPGRSSVPSRPEASAGGTGLRAAPSDVEGT</sequence>